<evidence type="ECO:0000313" key="2">
    <source>
        <dbReference type="Proteomes" id="UP000176186"/>
    </source>
</evidence>
<accession>A0A1F6BD94</accession>
<dbReference type="Proteomes" id="UP000176186">
    <property type="component" value="Unassembled WGS sequence"/>
</dbReference>
<reference evidence="1 2" key="1">
    <citation type="journal article" date="2016" name="Nat. Commun.">
        <title>Thousands of microbial genomes shed light on interconnected biogeochemical processes in an aquifer system.</title>
        <authorList>
            <person name="Anantharaman K."/>
            <person name="Brown C.T."/>
            <person name="Hug L.A."/>
            <person name="Sharon I."/>
            <person name="Castelle C.J."/>
            <person name="Probst A.J."/>
            <person name="Thomas B.C."/>
            <person name="Singh A."/>
            <person name="Wilkins M.J."/>
            <person name="Karaoz U."/>
            <person name="Brodie E.L."/>
            <person name="Williams K.H."/>
            <person name="Hubbard S.S."/>
            <person name="Banfield J.F."/>
        </authorList>
    </citation>
    <scope>NUCLEOTIDE SEQUENCE [LARGE SCALE GENOMIC DNA]</scope>
</reference>
<gene>
    <name evidence="1" type="ORF">A2363_01715</name>
</gene>
<comment type="caution">
    <text evidence="1">The sequence shown here is derived from an EMBL/GenBank/DDBJ whole genome shotgun (WGS) entry which is preliminary data.</text>
</comment>
<proteinExistence type="predicted"/>
<protein>
    <submittedName>
        <fullName evidence="1">Uncharacterized protein</fullName>
    </submittedName>
</protein>
<dbReference type="AlphaFoldDB" id="A0A1F6BD94"/>
<dbReference type="STRING" id="1798401.A2363_01715"/>
<evidence type="ECO:0000313" key="1">
    <source>
        <dbReference type="EMBL" id="OGG34919.1"/>
    </source>
</evidence>
<sequence length="82" mass="9615">MENKIVLASLAMDLKRVALGLHRKSNSMADRFLQEAMQRKKEVDTKKLLPYMQHILMKLNSNIDAENALMYSTRIQNYVLYK</sequence>
<name>A0A1F6BD94_9BACT</name>
<organism evidence="1 2">
    <name type="scientific">Candidatus Gottesmanbacteria bacterium RIFOXYB1_FULL_47_11</name>
    <dbReference type="NCBI Taxonomy" id="1798401"/>
    <lineage>
        <taxon>Bacteria</taxon>
        <taxon>Candidatus Gottesmaniibacteriota</taxon>
    </lineage>
</organism>
<dbReference type="EMBL" id="MFKE01000019">
    <property type="protein sequence ID" value="OGG34919.1"/>
    <property type="molecule type" value="Genomic_DNA"/>
</dbReference>